<dbReference type="HAMAP" id="MF_02206">
    <property type="entry name" value="DinG_exonucl"/>
    <property type="match status" value="1"/>
</dbReference>
<sequence length="961" mass="105913">MRTLVSLDIETTGFDPERDAILEIGIVRFCGEKVLEEWSSLIDPQRPIPHKITELTGITDDMVKREGIPLGDGLRKAQQIIGDAPIIGHNIAFDLSFFKSLKTPPAFTKSTTLDTFELAGILVPHAGRYSLGALAGELGISLPRSHRAMADARTAHQLYLRIFERAVALPREIVNEISAHANRSGWALAEFWRDVQTEQSHGAFSASIGAQLRRPTPDGRQQKDPSAVLRRQQALQAQPLKPNAQIQPLDVDRVAATLASDGPFAAQFPGYEMRPQQMEMLRKVAQTLNEGGVALIEAGTGTGKSLAYLIPAMMWAMQNGERVVISTNTINLQEQLADKDVPAVIRILGKAGRAAVMKGKGRYLCPKRFDDLRRNGPETADEARLLAKILIWLPNTLTGDSDELFMPTPAERAIFQHLSAQNPICNANTCSATDCFFYQARRLAESAHIVIVNHALLMADIAVENRALPEYNYLIVDEAHHLEAAATDSLTYRLDRDEIQRALNDLGRATKARQAGGSGLLAEIAANIRDLFAPEQGAALNTLCDQAMQAVSAARASNITFFDELGKFIADEISSDAPDYVQRVRLTRALRNQSNWERVEIAFGNFQRDLDALARQLNNLLKALLEAMPLVSDADALAARLHGAIRFITEASEQLNSMFAKPSDDRVYWVDLEMPRKAAGQARLTLNAAPLHVGLLMQRELWQQKRAVVLTSATLRTSAANDSGQPSFDYIKDRLSAPDAETLALDSPFDYSSSTLLYLVTDIPEPNQEGYQQAVERGLIEFFRASEGRGLALFTSYSALRATSRAITPALMRDDILVLEQGNGASRRAMVESFRAAERAVMLGTKSFWEGVDIQGEKLSALAICKLPFEVPTDPIFAARSETFANAFNEYSVPETVLRFRQGFGRLIRSKSDRGVVAVFDRRLLTKSYGAAFLNALPGPTIMRAPLAQLSEATRNWLAPR</sequence>
<dbReference type="InterPro" id="IPR006554">
    <property type="entry name" value="Helicase-like_DEXD_c2"/>
</dbReference>
<dbReference type="InterPro" id="IPR014013">
    <property type="entry name" value="Helic_SF1/SF2_ATP-bd_DinG/Rad3"/>
</dbReference>
<feature type="short sequence motif" description="DEAH box" evidence="17">
    <location>
        <begin position="477"/>
        <end position="480"/>
    </location>
</feature>
<feature type="domain" description="Helicase ATP-binding" evidence="19">
    <location>
        <begin position="263"/>
        <end position="540"/>
    </location>
</feature>
<evidence type="ECO:0000256" key="1">
    <source>
        <dbReference type="ARBA" id="ARBA00001966"/>
    </source>
</evidence>
<dbReference type="Gene3D" id="3.40.50.300">
    <property type="entry name" value="P-loop containing nucleotide triphosphate hydrolases"/>
    <property type="match status" value="2"/>
</dbReference>
<dbReference type="InterPro" id="IPR006310">
    <property type="entry name" value="DinG"/>
</dbReference>
<comment type="similarity">
    <text evidence="17">Belongs to the helicase family. DinG subfamily. Type 2 sub-subfamily.</text>
</comment>
<keyword evidence="12" id="KW-0411">Iron-sulfur</keyword>
<evidence type="ECO:0000259" key="19">
    <source>
        <dbReference type="PROSITE" id="PS51193"/>
    </source>
</evidence>
<dbReference type="SMART" id="SM00487">
    <property type="entry name" value="DEXDc"/>
    <property type="match status" value="1"/>
</dbReference>
<dbReference type="InterPro" id="IPR012337">
    <property type="entry name" value="RNaseH-like_sf"/>
</dbReference>
<dbReference type="GO" id="GO:0003677">
    <property type="term" value="F:DNA binding"/>
    <property type="evidence" value="ECO:0007669"/>
    <property type="project" value="UniProtKB-KW"/>
</dbReference>
<evidence type="ECO:0000313" key="21">
    <source>
        <dbReference type="Proteomes" id="UP000230790"/>
    </source>
</evidence>
<proteinExistence type="inferred from homology"/>
<accession>A0A2M8QDC5</accession>
<dbReference type="EMBL" id="PGTN01000034">
    <property type="protein sequence ID" value="PJF47815.1"/>
    <property type="molecule type" value="Genomic_DNA"/>
</dbReference>
<evidence type="ECO:0000313" key="20">
    <source>
        <dbReference type="EMBL" id="PJF47815.1"/>
    </source>
</evidence>
<keyword evidence="4" id="KW-0479">Metal-binding</keyword>
<organism evidence="20 21">
    <name type="scientific">Candidatus Thermofonsia Clade 3 bacterium</name>
    <dbReference type="NCBI Taxonomy" id="2364212"/>
    <lineage>
        <taxon>Bacteria</taxon>
        <taxon>Bacillati</taxon>
        <taxon>Chloroflexota</taxon>
        <taxon>Candidatus Thermofontia</taxon>
        <taxon>Candidatus Thermofonsia Clade 3</taxon>
    </lineage>
</organism>
<dbReference type="Pfam" id="PF00270">
    <property type="entry name" value="DEAD"/>
    <property type="match status" value="1"/>
</dbReference>
<keyword evidence="15" id="KW-0413">Isomerase</keyword>
<name>A0A2M8QDC5_9CHLR</name>
<keyword evidence="6" id="KW-0227">DNA damage</keyword>
<dbReference type="InterPro" id="IPR036397">
    <property type="entry name" value="RNaseH_sf"/>
</dbReference>
<comment type="cofactor">
    <cofactor evidence="1">
        <name>[4Fe-4S] cluster</name>
        <dbReference type="ChEBI" id="CHEBI:49883"/>
    </cofactor>
</comment>
<dbReference type="EC" id="3.1.-.-" evidence="17"/>
<dbReference type="AlphaFoldDB" id="A0A2M8QDC5"/>
<comment type="catalytic activity">
    <reaction evidence="16">
        <text>ATP + H2O = ADP + phosphate + H(+)</text>
        <dbReference type="Rhea" id="RHEA:13065"/>
        <dbReference type="ChEBI" id="CHEBI:15377"/>
        <dbReference type="ChEBI" id="CHEBI:15378"/>
        <dbReference type="ChEBI" id="CHEBI:30616"/>
        <dbReference type="ChEBI" id="CHEBI:43474"/>
        <dbReference type="ChEBI" id="CHEBI:456216"/>
        <dbReference type="EC" id="5.6.2.3"/>
    </reaction>
</comment>
<dbReference type="Proteomes" id="UP000230790">
    <property type="component" value="Unassembled WGS sequence"/>
</dbReference>
<evidence type="ECO:0000256" key="17">
    <source>
        <dbReference type="HAMAP-Rule" id="MF_02206"/>
    </source>
</evidence>
<dbReference type="GO" id="GO:0043139">
    <property type="term" value="F:5'-3' DNA helicase activity"/>
    <property type="evidence" value="ECO:0007669"/>
    <property type="project" value="UniProtKB-EC"/>
</dbReference>
<dbReference type="Pfam" id="PF00929">
    <property type="entry name" value="RNase_T"/>
    <property type="match status" value="1"/>
</dbReference>
<evidence type="ECO:0000256" key="13">
    <source>
        <dbReference type="ARBA" id="ARBA00023125"/>
    </source>
</evidence>
<evidence type="ECO:0000256" key="2">
    <source>
        <dbReference type="ARBA" id="ARBA00022485"/>
    </source>
</evidence>
<evidence type="ECO:0000256" key="14">
    <source>
        <dbReference type="ARBA" id="ARBA00023204"/>
    </source>
</evidence>
<feature type="region of interest" description="Disordered" evidence="18">
    <location>
        <begin position="204"/>
        <end position="225"/>
    </location>
</feature>
<keyword evidence="14" id="KW-0234">DNA repair</keyword>
<keyword evidence="2" id="KW-0004">4Fe-4S</keyword>
<evidence type="ECO:0000256" key="5">
    <source>
        <dbReference type="ARBA" id="ARBA00022741"/>
    </source>
</evidence>
<dbReference type="GO" id="GO:0008408">
    <property type="term" value="F:3'-5' exonuclease activity"/>
    <property type="evidence" value="ECO:0007669"/>
    <property type="project" value="UniProtKB-UniRule"/>
</dbReference>
<dbReference type="SUPFAM" id="SSF53098">
    <property type="entry name" value="Ribonuclease H-like"/>
    <property type="match status" value="1"/>
</dbReference>
<evidence type="ECO:0000256" key="9">
    <source>
        <dbReference type="ARBA" id="ARBA00022839"/>
    </source>
</evidence>
<dbReference type="PROSITE" id="PS51193">
    <property type="entry name" value="HELICASE_ATP_BIND_2"/>
    <property type="match status" value="1"/>
</dbReference>
<feature type="binding site" evidence="17">
    <location>
        <begin position="298"/>
        <end position="305"/>
    </location>
    <ligand>
        <name>ATP</name>
        <dbReference type="ChEBI" id="CHEBI:30616"/>
    </ligand>
</feature>
<dbReference type="InterPro" id="IPR010614">
    <property type="entry name" value="RAD3-like_helicase_DEAD"/>
</dbReference>
<dbReference type="SMART" id="SM00488">
    <property type="entry name" value="DEXDc2"/>
    <property type="match status" value="1"/>
</dbReference>
<dbReference type="InterPro" id="IPR006555">
    <property type="entry name" value="ATP-dep_Helicase_C"/>
</dbReference>
<dbReference type="SMART" id="SM00491">
    <property type="entry name" value="HELICc2"/>
    <property type="match status" value="1"/>
</dbReference>
<dbReference type="PANTHER" id="PTHR11472">
    <property type="entry name" value="DNA REPAIR DEAD HELICASE RAD3/XP-D SUBFAMILY MEMBER"/>
    <property type="match status" value="1"/>
</dbReference>
<dbReference type="InterPro" id="IPR045028">
    <property type="entry name" value="DinG/Rad3-like"/>
</dbReference>
<comment type="function">
    <text evidence="17">3'-5' exonuclease.</text>
</comment>
<comment type="caution">
    <text evidence="20">The sequence shown here is derived from an EMBL/GenBank/DDBJ whole genome shotgun (WGS) entry which is preliminary data.</text>
</comment>
<dbReference type="SUPFAM" id="SSF52540">
    <property type="entry name" value="P-loop containing nucleoside triphosphate hydrolases"/>
    <property type="match status" value="1"/>
</dbReference>
<dbReference type="PANTHER" id="PTHR11472:SF34">
    <property type="entry name" value="REGULATOR OF TELOMERE ELONGATION HELICASE 1"/>
    <property type="match status" value="1"/>
</dbReference>
<evidence type="ECO:0000256" key="15">
    <source>
        <dbReference type="ARBA" id="ARBA00023235"/>
    </source>
</evidence>
<keyword evidence="11" id="KW-0408">Iron</keyword>
<evidence type="ECO:0000256" key="6">
    <source>
        <dbReference type="ARBA" id="ARBA00022763"/>
    </source>
</evidence>
<evidence type="ECO:0000256" key="4">
    <source>
        <dbReference type="ARBA" id="ARBA00022723"/>
    </source>
</evidence>
<keyword evidence="10 17" id="KW-0067">ATP-binding</keyword>
<protein>
    <recommendedName>
        <fullName evidence="17">3'-5' exonuclease DinG</fullName>
        <ecNumber evidence="17">3.1.-.-</ecNumber>
    </recommendedName>
</protein>
<dbReference type="GO" id="GO:0005524">
    <property type="term" value="F:ATP binding"/>
    <property type="evidence" value="ECO:0007669"/>
    <property type="project" value="UniProtKB-UniRule"/>
</dbReference>
<dbReference type="FunFam" id="3.30.420.10:FF:000045">
    <property type="entry name" value="3'-5' exonuclease DinG"/>
    <property type="match status" value="1"/>
</dbReference>
<keyword evidence="3 17" id="KW-0540">Nuclease</keyword>
<evidence type="ECO:0000256" key="8">
    <source>
        <dbReference type="ARBA" id="ARBA00022806"/>
    </source>
</evidence>
<dbReference type="InterPro" id="IPR014001">
    <property type="entry name" value="Helicase_ATP-bd"/>
</dbReference>
<dbReference type="GO" id="GO:0006281">
    <property type="term" value="P:DNA repair"/>
    <property type="evidence" value="ECO:0007669"/>
    <property type="project" value="UniProtKB-KW"/>
</dbReference>
<keyword evidence="7 17" id="KW-0378">Hydrolase</keyword>
<dbReference type="Pfam" id="PF13307">
    <property type="entry name" value="Helicase_C_2"/>
    <property type="match status" value="1"/>
</dbReference>
<dbReference type="GO" id="GO:0016887">
    <property type="term" value="F:ATP hydrolysis activity"/>
    <property type="evidence" value="ECO:0007669"/>
    <property type="project" value="RHEA"/>
</dbReference>
<gene>
    <name evidence="17" type="primary">dinG</name>
    <name evidence="20" type="ORF">CUN48_06690</name>
</gene>
<dbReference type="GO" id="GO:0051539">
    <property type="term" value="F:4 iron, 4 sulfur cluster binding"/>
    <property type="evidence" value="ECO:0007669"/>
    <property type="project" value="UniProtKB-KW"/>
</dbReference>
<evidence type="ECO:0000256" key="11">
    <source>
        <dbReference type="ARBA" id="ARBA00023004"/>
    </source>
</evidence>
<evidence type="ECO:0000256" key="18">
    <source>
        <dbReference type="SAM" id="MobiDB-lite"/>
    </source>
</evidence>
<evidence type="ECO:0000256" key="16">
    <source>
        <dbReference type="ARBA" id="ARBA00048954"/>
    </source>
</evidence>
<dbReference type="GO" id="GO:0046872">
    <property type="term" value="F:metal ion binding"/>
    <property type="evidence" value="ECO:0007669"/>
    <property type="project" value="UniProtKB-KW"/>
</dbReference>
<dbReference type="CDD" id="cd06127">
    <property type="entry name" value="DEDDh"/>
    <property type="match status" value="1"/>
</dbReference>
<dbReference type="Pfam" id="PF06733">
    <property type="entry name" value="DEAD_2"/>
    <property type="match status" value="1"/>
</dbReference>
<reference evidence="20 21" key="1">
    <citation type="submission" date="2017-11" db="EMBL/GenBank/DDBJ databases">
        <title>Evolution of Phototrophy in the Chloroflexi Phylum Driven by Horizontal Gene Transfer.</title>
        <authorList>
            <person name="Ward L.M."/>
            <person name="Hemp J."/>
            <person name="Shih P.M."/>
            <person name="Mcglynn S.E."/>
            <person name="Fischer W."/>
        </authorList>
    </citation>
    <scope>NUCLEOTIDE SEQUENCE [LARGE SCALE GENOMIC DNA]</scope>
    <source>
        <strain evidence="20">JP3_7</strain>
    </source>
</reference>
<keyword evidence="9 17" id="KW-0269">Exonuclease</keyword>
<evidence type="ECO:0000256" key="12">
    <source>
        <dbReference type="ARBA" id="ARBA00023014"/>
    </source>
</evidence>
<dbReference type="InterPro" id="IPR013520">
    <property type="entry name" value="Ribonucl_H"/>
</dbReference>
<evidence type="ECO:0000256" key="3">
    <source>
        <dbReference type="ARBA" id="ARBA00022722"/>
    </source>
</evidence>
<dbReference type="InterPro" id="IPR011545">
    <property type="entry name" value="DEAD/DEAH_box_helicase_dom"/>
</dbReference>
<dbReference type="SMART" id="SM00479">
    <property type="entry name" value="EXOIII"/>
    <property type="match status" value="1"/>
</dbReference>
<dbReference type="InterPro" id="IPR027417">
    <property type="entry name" value="P-loop_NTPase"/>
</dbReference>
<keyword evidence="8" id="KW-0347">Helicase</keyword>
<evidence type="ECO:0000256" key="7">
    <source>
        <dbReference type="ARBA" id="ARBA00022801"/>
    </source>
</evidence>
<dbReference type="Gene3D" id="3.30.420.10">
    <property type="entry name" value="Ribonuclease H-like superfamily/Ribonuclease H"/>
    <property type="match status" value="1"/>
</dbReference>
<keyword evidence="13" id="KW-0238">DNA-binding</keyword>
<keyword evidence="5 17" id="KW-0547">Nucleotide-binding</keyword>
<evidence type="ECO:0000256" key="10">
    <source>
        <dbReference type="ARBA" id="ARBA00022840"/>
    </source>
</evidence>